<evidence type="ECO:0008006" key="4">
    <source>
        <dbReference type="Google" id="ProtNLM"/>
    </source>
</evidence>
<dbReference type="Proteomes" id="UP000035721">
    <property type="component" value="Unassembled WGS sequence"/>
</dbReference>
<dbReference type="Pfam" id="PF09490">
    <property type="entry name" value="CbtA"/>
    <property type="match status" value="1"/>
</dbReference>
<sequence>MEIRVIGRGALAGLIAGVLGFVFARIFAEPLVDKAIDYESGRGEILNALRQAAGLPTEAEGPEIFSRSIQSTIGIATGIIGISVAFGALVAVGFLLLHGRLSVRPRVLAWCVAAFGFLGIFLLPFMKYPANPPAIGHDFTIGARGRLYLTLVALSLILLGAAVLAAYRLAPRFGGVGAVVIAGVGFLVLFGIVLAVFPSLGNLHANVAVAHELGFPRAATETPQPIVNTLGKTLTVDGHTYTAGQIVYPGFDADVLWKFRWYSLLNQVLIWTTIALVFGTLMERLLGRQASAPAGAEAREPAVVA</sequence>
<feature type="transmembrane region" description="Helical" evidence="1">
    <location>
        <begin position="146"/>
        <end position="167"/>
    </location>
</feature>
<keyword evidence="1" id="KW-0472">Membrane</keyword>
<dbReference type="EMBL" id="CAJB01000064">
    <property type="protein sequence ID" value="CCH76974.1"/>
    <property type="molecule type" value="Genomic_DNA"/>
</dbReference>
<dbReference type="InterPro" id="IPR012666">
    <property type="entry name" value="CbtA_put"/>
</dbReference>
<reference evidence="2 3" key="1">
    <citation type="journal article" date="2013" name="ISME J.">
        <title>A metabolic model for members of the genus Tetrasphaera involved in enhanced biological phosphorus removal.</title>
        <authorList>
            <person name="Kristiansen R."/>
            <person name="Nguyen H.T.T."/>
            <person name="Saunders A.M."/>
            <person name="Nielsen J.L."/>
            <person name="Wimmer R."/>
            <person name="Le V.Q."/>
            <person name="McIlroy S.J."/>
            <person name="Petrovski S."/>
            <person name="Seviour R.J."/>
            <person name="Calteau A."/>
            <person name="Nielsen K.L."/>
            <person name="Nielsen P.H."/>
        </authorList>
    </citation>
    <scope>NUCLEOTIDE SEQUENCE [LARGE SCALE GENOMIC DNA]</scope>
    <source>
        <strain evidence="2 3">T1-X7</strain>
    </source>
</reference>
<evidence type="ECO:0000256" key="1">
    <source>
        <dbReference type="SAM" id="Phobius"/>
    </source>
</evidence>
<keyword evidence="1" id="KW-0812">Transmembrane</keyword>
<protein>
    <recommendedName>
        <fullName evidence="4">Cobalt transporter</fullName>
    </recommendedName>
</protein>
<dbReference type="STRING" id="1194083.BN12_1560034"/>
<proteinExistence type="predicted"/>
<name>A0A077LYC1_9MICO</name>
<dbReference type="AlphaFoldDB" id="A0A077LYC1"/>
<keyword evidence="3" id="KW-1185">Reference proteome</keyword>
<dbReference type="OrthoDB" id="6851830at2"/>
<comment type="caution">
    <text evidence="2">The sequence shown here is derived from an EMBL/GenBank/DDBJ whole genome shotgun (WGS) entry which is preliminary data.</text>
</comment>
<feature type="transmembrane region" description="Helical" evidence="1">
    <location>
        <begin position="107"/>
        <end position="126"/>
    </location>
</feature>
<feature type="transmembrane region" description="Helical" evidence="1">
    <location>
        <begin position="73"/>
        <end position="95"/>
    </location>
</feature>
<organism evidence="2 3">
    <name type="scientific">Nostocoides japonicum T1-X7</name>
    <dbReference type="NCBI Taxonomy" id="1194083"/>
    <lineage>
        <taxon>Bacteria</taxon>
        <taxon>Bacillati</taxon>
        <taxon>Actinomycetota</taxon>
        <taxon>Actinomycetes</taxon>
        <taxon>Micrococcales</taxon>
        <taxon>Intrasporangiaceae</taxon>
        <taxon>Nostocoides</taxon>
    </lineage>
</organism>
<feature type="transmembrane region" description="Helical" evidence="1">
    <location>
        <begin position="261"/>
        <end position="281"/>
    </location>
</feature>
<evidence type="ECO:0000313" key="3">
    <source>
        <dbReference type="Proteomes" id="UP000035721"/>
    </source>
</evidence>
<gene>
    <name evidence="2" type="ORF">BN12_1560034</name>
</gene>
<feature type="transmembrane region" description="Helical" evidence="1">
    <location>
        <begin position="174"/>
        <end position="197"/>
    </location>
</feature>
<dbReference type="RefSeq" id="WP_048553851.1">
    <property type="nucleotide sequence ID" value="NZ_HF570958.1"/>
</dbReference>
<accession>A0A077LYC1</accession>
<keyword evidence="1" id="KW-1133">Transmembrane helix</keyword>
<evidence type="ECO:0000313" key="2">
    <source>
        <dbReference type="EMBL" id="CCH76974.1"/>
    </source>
</evidence>